<dbReference type="InterPro" id="IPR003340">
    <property type="entry name" value="B3_DNA-bd"/>
</dbReference>
<evidence type="ECO:0000256" key="1">
    <source>
        <dbReference type="ARBA" id="ARBA00004123"/>
    </source>
</evidence>
<dbReference type="GO" id="GO:0005634">
    <property type="term" value="C:nucleus"/>
    <property type="evidence" value="ECO:0007669"/>
    <property type="project" value="UniProtKB-SubCell"/>
</dbReference>
<protein>
    <recommendedName>
        <fullName evidence="6">TF-B3 domain-containing protein</fullName>
    </recommendedName>
</protein>
<accession>A0A9J6A1C7</accession>
<name>A0A9J6A1C7_SOLCO</name>
<evidence type="ECO:0000256" key="5">
    <source>
        <dbReference type="ARBA" id="ARBA00023242"/>
    </source>
</evidence>
<gene>
    <name evidence="7" type="ORF">H5410_017788</name>
</gene>
<evidence type="ECO:0000256" key="4">
    <source>
        <dbReference type="ARBA" id="ARBA00023163"/>
    </source>
</evidence>
<dbReference type="InterPro" id="IPR015300">
    <property type="entry name" value="DNA-bd_pseudobarrel_sf"/>
</dbReference>
<dbReference type="AlphaFoldDB" id="A0A9J6A1C7"/>
<keyword evidence="2" id="KW-0805">Transcription regulation</keyword>
<evidence type="ECO:0000256" key="3">
    <source>
        <dbReference type="ARBA" id="ARBA00023125"/>
    </source>
</evidence>
<evidence type="ECO:0000256" key="2">
    <source>
        <dbReference type="ARBA" id="ARBA00023015"/>
    </source>
</evidence>
<dbReference type="EMBL" id="JACXVP010000003">
    <property type="protein sequence ID" value="KAG5617964.1"/>
    <property type="molecule type" value="Genomic_DNA"/>
</dbReference>
<dbReference type="InterPro" id="IPR050655">
    <property type="entry name" value="Plant_B3_domain"/>
</dbReference>
<keyword evidence="4" id="KW-0804">Transcription</keyword>
<dbReference type="SUPFAM" id="SSF101936">
    <property type="entry name" value="DNA-binding pseudobarrel domain"/>
    <property type="match status" value="2"/>
</dbReference>
<dbReference type="Gene3D" id="2.40.330.10">
    <property type="entry name" value="DNA-binding pseudobarrel domain"/>
    <property type="match status" value="2"/>
</dbReference>
<dbReference type="SMART" id="SM01019">
    <property type="entry name" value="B3"/>
    <property type="match status" value="2"/>
</dbReference>
<dbReference type="PROSITE" id="PS50863">
    <property type="entry name" value="B3"/>
    <property type="match status" value="2"/>
</dbReference>
<comment type="subcellular location">
    <subcellularLocation>
        <location evidence="1">Nucleus</location>
    </subcellularLocation>
</comment>
<feature type="domain" description="TF-B3" evidence="6">
    <location>
        <begin position="24"/>
        <end position="117"/>
    </location>
</feature>
<evidence type="ECO:0000313" key="7">
    <source>
        <dbReference type="EMBL" id="KAG5617964.1"/>
    </source>
</evidence>
<organism evidence="7 8">
    <name type="scientific">Solanum commersonii</name>
    <name type="common">Commerson's wild potato</name>
    <name type="synonym">Commerson's nightshade</name>
    <dbReference type="NCBI Taxonomy" id="4109"/>
    <lineage>
        <taxon>Eukaryota</taxon>
        <taxon>Viridiplantae</taxon>
        <taxon>Streptophyta</taxon>
        <taxon>Embryophyta</taxon>
        <taxon>Tracheophyta</taxon>
        <taxon>Spermatophyta</taxon>
        <taxon>Magnoliopsida</taxon>
        <taxon>eudicotyledons</taxon>
        <taxon>Gunneridae</taxon>
        <taxon>Pentapetalae</taxon>
        <taxon>asterids</taxon>
        <taxon>lamiids</taxon>
        <taxon>Solanales</taxon>
        <taxon>Solanaceae</taxon>
        <taxon>Solanoideae</taxon>
        <taxon>Solaneae</taxon>
        <taxon>Solanum</taxon>
    </lineage>
</organism>
<dbReference type="Proteomes" id="UP000824120">
    <property type="component" value="Chromosome 3"/>
</dbReference>
<dbReference type="PANTHER" id="PTHR31920:SF112">
    <property type="entry name" value="TF-B3 DOMAIN-CONTAINING PROTEIN"/>
    <property type="match status" value="1"/>
</dbReference>
<dbReference type="GO" id="GO:0003677">
    <property type="term" value="F:DNA binding"/>
    <property type="evidence" value="ECO:0007669"/>
    <property type="project" value="UniProtKB-KW"/>
</dbReference>
<feature type="domain" description="TF-B3" evidence="6">
    <location>
        <begin position="473"/>
        <end position="568"/>
    </location>
</feature>
<evidence type="ECO:0000313" key="8">
    <source>
        <dbReference type="Proteomes" id="UP000824120"/>
    </source>
</evidence>
<dbReference type="PANTHER" id="PTHR31920">
    <property type="entry name" value="B3 DOMAIN-CONTAINING"/>
    <property type="match status" value="1"/>
</dbReference>
<reference evidence="7 8" key="1">
    <citation type="submission" date="2020-09" db="EMBL/GenBank/DDBJ databases">
        <title>De no assembly of potato wild relative species, Solanum commersonii.</title>
        <authorList>
            <person name="Cho K."/>
        </authorList>
    </citation>
    <scope>NUCLEOTIDE SEQUENCE [LARGE SCALE GENOMIC DNA]</scope>
    <source>
        <strain evidence="7">LZ3.2</strain>
        <tissue evidence="7">Leaf</tissue>
    </source>
</reference>
<keyword evidence="5" id="KW-0539">Nucleus</keyword>
<keyword evidence="3" id="KW-0238">DNA-binding</keyword>
<sequence length="568" mass="63880">MECENEACGGCKKDCMLIHGKEVLSFFKVMIDKRFLQVLFFPPKFARSVSHLTDQETYLEDSSGQRWKVTVCNHKGSLSIRQGWPKFSSDHGLDVGDFLVFHYVPGQHFIVKIFGTSGCEKKPCSDIGNGRKRARTYPEATTPAELFQTTDINSVKKKSKTSAESESEKVTYKTNTANFRTSAESESEKVTYKTNTANFKTSAESESEKVTYKPNIANFATNIDSDIGKGQSVYSAIDVDESCCMIDRNAQYDQEDDRLCLHLSSFEMPASKPLTEGTSSPFKGDIGKDNQVEANFRSQTEPNLNVEIDNLNSKALSSKLEAGIRATNMVSSPAKDIPLRDPKYKKSNEASQFGHWPLNLPYSFHPKRRAFPITCSPYKPLRLYHSPSPAYFLLLSAFRENLVLSKIEAKPLPILNPITYPKEARLAKKEFEEITTEAFSPARAIHGGEYANGNEKVIKSEPADSGDAPSLNAVNYSCLVEIDGRDFLELPESWRKYLLQKAKLGRMIIYLRGPDKRIWPTLYYSRSGFNVLTCGWKQVTATYGLNPGDECLFQLVNQRGCIFDVRKI</sequence>
<dbReference type="OrthoDB" id="635132at2759"/>
<comment type="caution">
    <text evidence="7">The sequence shown here is derived from an EMBL/GenBank/DDBJ whole genome shotgun (WGS) entry which is preliminary data.</text>
</comment>
<dbReference type="Pfam" id="PF02362">
    <property type="entry name" value="B3"/>
    <property type="match status" value="2"/>
</dbReference>
<proteinExistence type="predicted"/>
<evidence type="ECO:0000259" key="6">
    <source>
        <dbReference type="PROSITE" id="PS50863"/>
    </source>
</evidence>
<dbReference type="CDD" id="cd10017">
    <property type="entry name" value="B3_DNA"/>
    <property type="match status" value="2"/>
</dbReference>
<keyword evidence="8" id="KW-1185">Reference proteome</keyword>